<dbReference type="PANTHER" id="PTHR12993:SF11">
    <property type="entry name" value="N-ACETYLGLUCOSAMINYL-PHOSPHATIDYLINOSITOL DE-N-ACETYLASE"/>
    <property type="match status" value="1"/>
</dbReference>
<evidence type="ECO:0000256" key="2">
    <source>
        <dbReference type="ARBA" id="ARBA00012176"/>
    </source>
</evidence>
<dbReference type="GO" id="GO:0000225">
    <property type="term" value="F:N-acetylglucosaminylphosphatidylinositol deacetylase activity"/>
    <property type="evidence" value="ECO:0007669"/>
    <property type="project" value="UniProtKB-EC"/>
</dbReference>
<dbReference type="EMBL" id="BTGU01000050">
    <property type="protein sequence ID" value="GMN54232.1"/>
    <property type="molecule type" value="Genomic_DNA"/>
</dbReference>
<evidence type="ECO:0000313" key="4">
    <source>
        <dbReference type="Proteomes" id="UP001187192"/>
    </source>
</evidence>
<comment type="caution">
    <text evidence="3">The sequence shown here is derived from an EMBL/GenBank/DDBJ whole genome shotgun (WGS) entry which is preliminary data.</text>
</comment>
<dbReference type="PANTHER" id="PTHR12993">
    <property type="entry name" value="N-ACETYLGLUCOSAMINYL-PHOSPHATIDYLINOSITOL DE-N-ACETYLASE-RELATED"/>
    <property type="match status" value="1"/>
</dbReference>
<protein>
    <recommendedName>
        <fullName evidence="2">N-acetylglucosaminylphosphatidylinositol deacetylase</fullName>
        <ecNumber evidence="2">3.5.1.89</ecNumber>
    </recommendedName>
</protein>
<dbReference type="SUPFAM" id="SSF102588">
    <property type="entry name" value="LmbE-like"/>
    <property type="match status" value="1"/>
</dbReference>
<name>A0AA88AND5_FICCA</name>
<dbReference type="Proteomes" id="UP001187192">
    <property type="component" value="Unassembled WGS sequence"/>
</dbReference>
<dbReference type="EC" id="3.5.1.89" evidence="2"/>
<dbReference type="InterPro" id="IPR003737">
    <property type="entry name" value="GlcNAc_PI_deacetylase-related"/>
</dbReference>
<dbReference type="AlphaFoldDB" id="A0AA88AND5"/>
<sequence>MVWISVIEDPPTKEPSLIDGGSSSRERFLQEERRFSCGTTLELVGTVKGGGGIDLLSAGRDRGLQTVQKYEKAISINVGGTLNKTRRNVLLVVAHPDDESMFFSPTISYLTSRGYNLHVLCLSIGDADGKGSIRKEELYLACAILKVPLQQVRCLDHAELQDGFGKVWNHGLLANIIEEEVTKHGIDLIITFDDYGVSGHCNHRDVNHGVKKLLHNTSQQDIEAWELVSTNLLRKYSGPVDIWLSYLCALRCSSGVTRCLINEHPRKSFLAMAQHSSQWVWFRKLFVTFSSYTYANTLRRIN</sequence>
<comment type="similarity">
    <text evidence="1">Belongs to the PIGL family.</text>
</comment>
<dbReference type="InterPro" id="IPR024078">
    <property type="entry name" value="LmbE-like_dom_sf"/>
</dbReference>
<proteinExistence type="inferred from homology"/>
<accession>A0AA88AND5</accession>
<evidence type="ECO:0000256" key="1">
    <source>
        <dbReference type="ARBA" id="ARBA00006066"/>
    </source>
</evidence>
<dbReference type="Pfam" id="PF02585">
    <property type="entry name" value="PIG-L"/>
    <property type="match status" value="1"/>
</dbReference>
<dbReference type="GO" id="GO:0005783">
    <property type="term" value="C:endoplasmic reticulum"/>
    <property type="evidence" value="ECO:0007669"/>
    <property type="project" value="TreeGrafter"/>
</dbReference>
<dbReference type="Gene3D" id="3.40.50.10320">
    <property type="entry name" value="LmbE-like"/>
    <property type="match status" value="1"/>
</dbReference>
<reference evidence="3" key="1">
    <citation type="submission" date="2023-07" db="EMBL/GenBank/DDBJ databases">
        <title>draft genome sequence of fig (Ficus carica).</title>
        <authorList>
            <person name="Takahashi T."/>
            <person name="Nishimura K."/>
        </authorList>
    </citation>
    <scope>NUCLEOTIDE SEQUENCE</scope>
</reference>
<keyword evidence="4" id="KW-1185">Reference proteome</keyword>
<evidence type="ECO:0000313" key="3">
    <source>
        <dbReference type="EMBL" id="GMN54232.1"/>
    </source>
</evidence>
<gene>
    <name evidence="3" type="ORF">TIFTF001_023360</name>
</gene>
<organism evidence="3 4">
    <name type="scientific">Ficus carica</name>
    <name type="common">Common fig</name>
    <dbReference type="NCBI Taxonomy" id="3494"/>
    <lineage>
        <taxon>Eukaryota</taxon>
        <taxon>Viridiplantae</taxon>
        <taxon>Streptophyta</taxon>
        <taxon>Embryophyta</taxon>
        <taxon>Tracheophyta</taxon>
        <taxon>Spermatophyta</taxon>
        <taxon>Magnoliopsida</taxon>
        <taxon>eudicotyledons</taxon>
        <taxon>Gunneridae</taxon>
        <taxon>Pentapetalae</taxon>
        <taxon>rosids</taxon>
        <taxon>fabids</taxon>
        <taxon>Rosales</taxon>
        <taxon>Moraceae</taxon>
        <taxon>Ficeae</taxon>
        <taxon>Ficus</taxon>
    </lineage>
</organism>